<keyword evidence="1" id="KW-0472">Membrane</keyword>
<evidence type="ECO:0000313" key="3">
    <source>
        <dbReference type="Proteomes" id="UP000789405"/>
    </source>
</evidence>
<comment type="caution">
    <text evidence="2">The sequence shown here is derived from an EMBL/GenBank/DDBJ whole genome shotgun (WGS) entry which is preliminary data.</text>
</comment>
<organism evidence="2 3">
    <name type="scientific">Dentiscutata erythropus</name>
    <dbReference type="NCBI Taxonomy" id="1348616"/>
    <lineage>
        <taxon>Eukaryota</taxon>
        <taxon>Fungi</taxon>
        <taxon>Fungi incertae sedis</taxon>
        <taxon>Mucoromycota</taxon>
        <taxon>Glomeromycotina</taxon>
        <taxon>Glomeromycetes</taxon>
        <taxon>Diversisporales</taxon>
        <taxon>Gigasporaceae</taxon>
        <taxon>Dentiscutata</taxon>
    </lineage>
</organism>
<dbReference type="EMBL" id="CAJVPY010032739">
    <property type="protein sequence ID" value="CAG8798106.1"/>
    <property type="molecule type" value="Genomic_DNA"/>
</dbReference>
<feature type="transmembrane region" description="Helical" evidence="1">
    <location>
        <begin position="41"/>
        <end position="63"/>
    </location>
</feature>
<protein>
    <submittedName>
        <fullName evidence="2">13971_t:CDS:1</fullName>
    </submittedName>
</protein>
<evidence type="ECO:0000256" key="1">
    <source>
        <dbReference type="SAM" id="Phobius"/>
    </source>
</evidence>
<dbReference type="AlphaFoldDB" id="A0A9N9JUL8"/>
<reference evidence="2" key="1">
    <citation type="submission" date="2021-06" db="EMBL/GenBank/DDBJ databases">
        <authorList>
            <person name="Kallberg Y."/>
            <person name="Tangrot J."/>
            <person name="Rosling A."/>
        </authorList>
    </citation>
    <scope>NUCLEOTIDE SEQUENCE</scope>
    <source>
        <strain evidence="2">MA453B</strain>
    </source>
</reference>
<keyword evidence="3" id="KW-1185">Reference proteome</keyword>
<accession>A0A9N9JUL8</accession>
<evidence type="ECO:0000313" key="2">
    <source>
        <dbReference type="EMBL" id="CAG8798106.1"/>
    </source>
</evidence>
<dbReference type="Proteomes" id="UP000789405">
    <property type="component" value="Unassembled WGS sequence"/>
</dbReference>
<keyword evidence="1" id="KW-0812">Transmembrane</keyword>
<sequence length="72" mass="7695">PLTPSQTPSSNVSNGINALKPYDISINHDNDNDIIDFSNSIPLAIISIIVSIIILGLDLFLVFTTIKDAITG</sequence>
<feature type="non-terminal residue" evidence="2">
    <location>
        <position position="1"/>
    </location>
</feature>
<keyword evidence="1" id="KW-1133">Transmembrane helix</keyword>
<name>A0A9N9JUL8_9GLOM</name>
<proteinExistence type="predicted"/>
<gene>
    <name evidence="2" type="ORF">DERYTH_LOCUS22812</name>
</gene>